<dbReference type="RefSeq" id="WP_316027906.1">
    <property type="nucleotide sequence ID" value="NZ_JAWDIO010000002.1"/>
</dbReference>
<reference evidence="2 3" key="1">
    <citation type="submission" date="2023-10" db="EMBL/GenBank/DDBJ databases">
        <title>Glaciecola aquimarina strain GGW-M5 nov., isolated from a coastal seawater.</title>
        <authorList>
            <person name="Bayburt H."/>
            <person name="Kim J.M."/>
            <person name="Choi B.J."/>
            <person name="Jeon C.O."/>
        </authorList>
    </citation>
    <scope>NUCLEOTIDE SEQUENCE [LARGE SCALE GENOMIC DNA]</scope>
    <source>
        <strain evidence="2 3">KCTC 32108</strain>
    </source>
</reference>
<keyword evidence="1" id="KW-0732">Signal</keyword>
<feature type="chain" id="PRO_5047415619" description="Lipoprotein" evidence="1">
    <location>
        <begin position="19"/>
        <end position="100"/>
    </location>
</feature>
<comment type="caution">
    <text evidence="2">The sequence shown here is derived from an EMBL/GenBank/DDBJ whole genome shotgun (WGS) entry which is preliminary data.</text>
</comment>
<evidence type="ECO:0008006" key="4">
    <source>
        <dbReference type="Google" id="ProtNLM"/>
    </source>
</evidence>
<dbReference type="EMBL" id="JAWDIO010000002">
    <property type="protein sequence ID" value="MDU0356422.1"/>
    <property type="molecule type" value="Genomic_DNA"/>
</dbReference>
<proteinExistence type="predicted"/>
<gene>
    <name evidence="2" type="ORF">RS130_23240</name>
</gene>
<accession>A0ABU3T2D4</accession>
<evidence type="ECO:0000256" key="1">
    <source>
        <dbReference type="SAM" id="SignalP"/>
    </source>
</evidence>
<name>A0ABU3T2D4_9ALTE</name>
<sequence length="100" mass="10760">MTTLNILMLTLLTSLLSACVLQTKTGGPCTYVSSTEQASVLQLKTSYALLKSSTNQYEVELTLFNSTPQIGDSYRLALSTITQGSCTPIVIQSVKLNATH</sequence>
<keyword evidence="3" id="KW-1185">Reference proteome</keyword>
<evidence type="ECO:0000313" key="2">
    <source>
        <dbReference type="EMBL" id="MDU0356422.1"/>
    </source>
</evidence>
<protein>
    <recommendedName>
        <fullName evidence="4">Lipoprotein</fullName>
    </recommendedName>
</protein>
<dbReference type="Proteomes" id="UP001247805">
    <property type="component" value="Unassembled WGS sequence"/>
</dbReference>
<organism evidence="2 3">
    <name type="scientific">Paraglaciecola aquimarina</name>
    <dbReference type="NCBI Taxonomy" id="1235557"/>
    <lineage>
        <taxon>Bacteria</taxon>
        <taxon>Pseudomonadati</taxon>
        <taxon>Pseudomonadota</taxon>
        <taxon>Gammaproteobacteria</taxon>
        <taxon>Alteromonadales</taxon>
        <taxon>Alteromonadaceae</taxon>
        <taxon>Paraglaciecola</taxon>
    </lineage>
</organism>
<feature type="signal peptide" evidence="1">
    <location>
        <begin position="1"/>
        <end position="18"/>
    </location>
</feature>
<evidence type="ECO:0000313" key="3">
    <source>
        <dbReference type="Proteomes" id="UP001247805"/>
    </source>
</evidence>